<evidence type="ECO:0000313" key="7">
    <source>
        <dbReference type="Proteomes" id="UP000501063"/>
    </source>
</evidence>
<dbReference type="CDD" id="cd13659">
    <property type="entry name" value="PBP2_PotF"/>
    <property type="match status" value="1"/>
</dbReference>
<organism evidence="6 7">
    <name type="scientific">Pseudomonas nitroreducens</name>
    <dbReference type="NCBI Taxonomy" id="46680"/>
    <lineage>
        <taxon>Bacteria</taxon>
        <taxon>Pseudomonadati</taxon>
        <taxon>Pseudomonadota</taxon>
        <taxon>Gammaproteobacteria</taxon>
        <taxon>Pseudomonadales</taxon>
        <taxon>Pseudomonadaceae</taxon>
        <taxon>Pseudomonas</taxon>
    </lineage>
</organism>
<dbReference type="EMBL" id="CP049140">
    <property type="protein sequence ID" value="QIE88412.1"/>
    <property type="molecule type" value="Genomic_DNA"/>
</dbReference>
<dbReference type="Gene3D" id="3.40.190.10">
    <property type="entry name" value="Periplasmic binding protein-like II"/>
    <property type="match status" value="2"/>
</dbReference>
<dbReference type="GO" id="GO:0019808">
    <property type="term" value="F:polyamine binding"/>
    <property type="evidence" value="ECO:0007669"/>
    <property type="project" value="InterPro"/>
</dbReference>
<gene>
    <name evidence="6" type="ORF">G5B91_19895</name>
</gene>
<name>A0A6G6IZH0_PSENT</name>
<comment type="subcellular location">
    <subcellularLocation>
        <location evidence="1">Periplasm</location>
    </subcellularLocation>
</comment>
<dbReference type="PRINTS" id="PR00909">
    <property type="entry name" value="SPERMDNBNDNG"/>
</dbReference>
<dbReference type="PIRSF" id="PIRSF019574">
    <property type="entry name" value="Periplasmic_polyamine_BP"/>
    <property type="match status" value="1"/>
</dbReference>
<evidence type="ECO:0000256" key="5">
    <source>
        <dbReference type="SAM" id="SignalP"/>
    </source>
</evidence>
<dbReference type="InterPro" id="IPR006059">
    <property type="entry name" value="SBP"/>
</dbReference>
<dbReference type="GO" id="GO:0015846">
    <property type="term" value="P:polyamine transport"/>
    <property type="evidence" value="ECO:0007669"/>
    <property type="project" value="InterPro"/>
</dbReference>
<reference evidence="6 7" key="1">
    <citation type="submission" date="2020-02" db="EMBL/GenBank/DDBJ databases">
        <title>Integrative conjugative elements (ICEs) and plasmids drive adaptation of Pseudomonas nitroreducens strain HBP1 to wastewater environment.</title>
        <authorList>
            <person name="Sentchilo V."/>
            <person name="Carraro N."/>
            <person name="Bertelli C."/>
            <person name="van der Meer J.R."/>
        </authorList>
    </citation>
    <scope>NUCLEOTIDE SEQUENCE [LARGE SCALE GENOMIC DNA]</scope>
    <source>
        <strain evidence="6 7">HBP1</strain>
    </source>
</reference>
<dbReference type="PANTHER" id="PTHR30222:SF12">
    <property type="entry name" value="NORSPERMIDINE SENSOR"/>
    <property type="match status" value="1"/>
</dbReference>
<evidence type="ECO:0000313" key="6">
    <source>
        <dbReference type="EMBL" id="QIE88412.1"/>
    </source>
</evidence>
<feature type="signal peptide" evidence="5">
    <location>
        <begin position="1"/>
        <end position="24"/>
    </location>
</feature>
<proteinExistence type="predicted"/>
<feature type="chain" id="PRO_5026245202" evidence="5">
    <location>
        <begin position="25"/>
        <end position="366"/>
    </location>
</feature>
<dbReference type="PANTHER" id="PTHR30222">
    <property type="entry name" value="SPERMIDINE/PUTRESCINE-BINDING PERIPLASMIC PROTEIN"/>
    <property type="match status" value="1"/>
</dbReference>
<evidence type="ECO:0000256" key="1">
    <source>
        <dbReference type="ARBA" id="ARBA00004418"/>
    </source>
</evidence>
<keyword evidence="4" id="KW-0574">Periplasm</keyword>
<dbReference type="KEGG" id="pnt:G5B91_19895"/>
<dbReference type="SUPFAM" id="SSF53850">
    <property type="entry name" value="Periplasmic binding protein-like II"/>
    <property type="match status" value="1"/>
</dbReference>
<dbReference type="GO" id="GO:0042597">
    <property type="term" value="C:periplasmic space"/>
    <property type="evidence" value="ECO:0007669"/>
    <property type="project" value="UniProtKB-SubCell"/>
</dbReference>
<evidence type="ECO:0000256" key="2">
    <source>
        <dbReference type="ARBA" id="ARBA00022448"/>
    </source>
</evidence>
<dbReference type="AlphaFoldDB" id="A0A6G6IZH0"/>
<protein>
    <submittedName>
        <fullName evidence="6">Polyamine ABC transporter substrate-binding protein</fullName>
    </submittedName>
</protein>
<keyword evidence="2" id="KW-0813">Transport</keyword>
<accession>A0A6G6IZH0</accession>
<dbReference type="Proteomes" id="UP000501063">
    <property type="component" value="Chromosome"/>
</dbReference>
<keyword evidence="3 5" id="KW-0732">Signal</keyword>
<sequence length="366" mass="40558">MKLDKKWFAALLVCASLPFTPASAAQREVNIYNWVDYLPAQVIKDFETQTGIKVNYDVFDSPHTLESKMLTGTSGYDLVFPNTVQIAKFIQAGAIQKLDRQQLPNWSHLDAGIMHNLERVDPGNQYAVPYLWGTTLIGYNADKVRKALGAEARLDSWDLLFKPENISKLQSCGVAFLDAPEELLPIALHYLGLDPSSRNPTDYQKAEALLLKIRPYIRYFNSAKLASDLANGDVCIVVGWSAAVLQAQGMAASAKNGNDIRMLLPREGTLMWADTMALPKGAKHPAEAQAFINYLLDPKVIVQVSNIIGYPNPNRDAQDTVAPELLQNHAMFIPADQRGNLFTLSPVPISIERAMTRSWTKIKSGT</sequence>
<evidence type="ECO:0000256" key="3">
    <source>
        <dbReference type="ARBA" id="ARBA00022729"/>
    </source>
</evidence>
<dbReference type="RefSeq" id="WP_024763475.1">
    <property type="nucleotide sequence ID" value="NZ_CP049140.1"/>
</dbReference>
<dbReference type="InterPro" id="IPR001188">
    <property type="entry name" value="Sperm_putr-bd"/>
</dbReference>
<evidence type="ECO:0000256" key="4">
    <source>
        <dbReference type="ARBA" id="ARBA00022764"/>
    </source>
</evidence>
<dbReference type="Pfam" id="PF13416">
    <property type="entry name" value="SBP_bac_8"/>
    <property type="match status" value="1"/>
</dbReference>